<evidence type="ECO:0008006" key="4">
    <source>
        <dbReference type="Google" id="ProtNLM"/>
    </source>
</evidence>
<evidence type="ECO:0000256" key="1">
    <source>
        <dbReference type="SAM" id="Phobius"/>
    </source>
</evidence>
<dbReference type="EMBL" id="MZGW01000002">
    <property type="protein sequence ID" value="OPJ56325.1"/>
    <property type="molecule type" value="Genomic_DNA"/>
</dbReference>
<keyword evidence="1" id="KW-1133">Transmembrane helix</keyword>
<sequence length="64" mass="7521">MIFLFQGINTILILLILTVPVLATYYLINHLRNKEENKDEILGRLIILEKKVKELEDYISDSDM</sequence>
<dbReference type="Proteomes" id="UP000190140">
    <property type="component" value="Unassembled WGS sequence"/>
</dbReference>
<keyword evidence="1" id="KW-0812">Transmembrane</keyword>
<dbReference type="STRING" id="29349.CLOTH_07290"/>
<accession>A0A1V4I9N1</accession>
<evidence type="ECO:0000313" key="2">
    <source>
        <dbReference type="EMBL" id="OPJ56325.1"/>
    </source>
</evidence>
<keyword evidence="1" id="KW-0472">Membrane</keyword>
<reference evidence="2 3" key="1">
    <citation type="submission" date="2017-03" db="EMBL/GenBank/DDBJ databases">
        <title>Genome sequence of Clostridium thermoalcaliphilum DSM 7309.</title>
        <authorList>
            <person name="Poehlein A."/>
            <person name="Daniel R."/>
        </authorList>
    </citation>
    <scope>NUCLEOTIDE SEQUENCE [LARGE SCALE GENOMIC DNA]</scope>
    <source>
        <strain evidence="2 3">DSM 7309</strain>
    </source>
</reference>
<keyword evidence="3" id="KW-1185">Reference proteome</keyword>
<protein>
    <recommendedName>
        <fullName evidence="4">Phage shock protein B</fullName>
    </recommendedName>
</protein>
<gene>
    <name evidence="2" type="ORF">CLOTH_07290</name>
</gene>
<organism evidence="2 3">
    <name type="scientific">Alkalithermobacter paradoxus</name>
    <dbReference type="NCBI Taxonomy" id="29349"/>
    <lineage>
        <taxon>Bacteria</taxon>
        <taxon>Bacillati</taxon>
        <taxon>Bacillota</taxon>
        <taxon>Clostridia</taxon>
        <taxon>Peptostreptococcales</taxon>
        <taxon>Tepidibacteraceae</taxon>
        <taxon>Alkalithermobacter</taxon>
    </lineage>
</organism>
<proteinExistence type="predicted"/>
<evidence type="ECO:0000313" key="3">
    <source>
        <dbReference type="Proteomes" id="UP000190140"/>
    </source>
</evidence>
<feature type="transmembrane region" description="Helical" evidence="1">
    <location>
        <begin position="6"/>
        <end position="28"/>
    </location>
</feature>
<dbReference type="AlphaFoldDB" id="A0A1V4I9N1"/>
<name>A0A1V4I9N1_9FIRM</name>
<comment type="caution">
    <text evidence="2">The sequence shown here is derived from an EMBL/GenBank/DDBJ whole genome shotgun (WGS) entry which is preliminary data.</text>
</comment>